<dbReference type="PROSITE" id="PS50279">
    <property type="entry name" value="BPTI_KUNITZ_2"/>
    <property type="match status" value="1"/>
</dbReference>
<feature type="chain" id="PRO_5034761379" description="WAP four-disulfide core domain 8" evidence="2">
    <location>
        <begin position="39"/>
        <end position="241"/>
    </location>
</feature>
<evidence type="ECO:0000259" key="4">
    <source>
        <dbReference type="PROSITE" id="PS51390"/>
    </source>
</evidence>
<dbReference type="Pfam" id="PF00014">
    <property type="entry name" value="Kunitz_BPTI"/>
    <property type="match status" value="1"/>
</dbReference>
<dbReference type="Pfam" id="PF00095">
    <property type="entry name" value="WAP"/>
    <property type="match status" value="3"/>
</dbReference>
<dbReference type="PRINTS" id="PR00003">
    <property type="entry name" value="4DISULPHCORE"/>
</dbReference>
<keyword evidence="1" id="KW-1015">Disulfide bond</keyword>
<dbReference type="InterPro" id="IPR008197">
    <property type="entry name" value="WAP_dom"/>
</dbReference>
<protein>
    <recommendedName>
        <fullName evidence="6">WAP four-disulfide core domain 8</fullName>
    </recommendedName>
</protein>
<evidence type="ECO:0000259" key="3">
    <source>
        <dbReference type="PROSITE" id="PS50279"/>
    </source>
</evidence>
<dbReference type="PRINTS" id="PR00759">
    <property type="entry name" value="BASICPTASE"/>
</dbReference>
<evidence type="ECO:0000256" key="1">
    <source>
        <dbReference type="ARBA" id="ARBA00023157"/>
    </source>
</evidence>
<dbReference type="InterPro" id="IPR020901">
    <property type="entry name" value="Prtase_inh_Kunz-CS"/>
</dbReference>
<evidence type="ECO:0000256" key="2">
    <source>
        <dbReference type="SAM" id="SignalP"/>
    </source>
</evidence>
<feature type="domain" description="WAP" evidence="4">
    <location>
        <begin position="195"/>
        <end position="240"/>
    </location>
</feature>
<feature type="domain" description="WAP" evidence="4">
    <location>
        <begin position="147"/>
        <end position="194"/>
    </location>
</feature>
<dbReference type="CDD" id="cd00109">
    <property type="entry name" value="Kunitz-type"/>
    <property type="match status" value="1"/>
</dbReference>
<feature type="domain" description="BPTI/Kunitz inhibitor" evidence="3">
    <location>
        <begin position="95"/>
        <end position="145"/>
    </location>
</feature>
<proteinExistence type="predicted"/>
<dbReference type="Gene3D" id="4.10.75.10">
    <property type="entry name" value="Elafin-like"/>
    <property type="match status" value="3"/>
</dbReference>
<keyword evidence="2" id="KW-0732">Signal</keyword>
<feature type="domain" description="WAP" evidence="4">
    <location>
        <begin position="44"/>
        <end position="91"/>
    </location>
</feature>
<reference evidence="5" key="1">
    <citation type="submission" date="2023-09" db="UniProtKB">
        <authorList>
            <consortium name="Ensembl"/>
        </authorList>
    </citation>
    <scope>IDENTIFICATION</scope>
</reference>
<gene>
    <name evidence="5" type="primary">Wfdc8</name>
</gene>
<dbReference type="PANTHER" id="PTHR47769">
    <property type="entry name" value="WAP FOUR-DISULFIDE CORE DOMAIN PROTEIN 8"/>
    <property type="match status" value="1"/>
</dbReference>
<organism evidence="5">
    <name type="scientific">Castor canadensis</name>
    <name type="common">American beaver</name>
    <dbReference type="NCBI Taxonomy" id="51338"/>
    <lineage>
        <taxon>Eukaryota</taxon>
        <taxon>Metazoa</taxon>
        <taxon>Chordata</taxon>
        <taxon>Craniata</taxon>
        <taxon>Vertebrata</taxon>
        <taxon>Euteleostomi</taxon>
        <taxon>Mammalia</taxon>
        <taxon>Eutheria</taxon>
        <taxon>Euarchontoglires</taxon>
        <taxon>Glires</taxon>
        <taxon>Rodentia</taxon>
        <taxon>Castorimorpha</taxon>
        <taxon>Castoridae</taxon>
        <taxon>Castor</taxon>
    </lineage>
</organism>
<dbReference type="Gene3D" id="4.10.410.10">
    <property type="entry name" value="Pancreatic trypsin inhibitor Kunitz domain"/>
    <property type="match status" value="1"/>
</dbReference>
<dbReference type="GO" id="GO:0004867">
    <property type="term" value="F:serine-type endopeptidase inhibitor activity"/>
    <property type="evidence" value="ECO:0007669"/>
    <property type="project" value="InterPro"/>
</dbReference>
<dbReference type="SMART" id="SM00217">
    <property type="entry name" value="WAP"/>
    <property type="match status" value="3"/>
</dbReference>
<dbReference type="SUPFAM" id="SSF57362">
    <property type="entry name" value="BPTI-like"/>
    <property type="match status" value="1"/>
</dbReference>
<sequence>FLLPHRCLPHLPVHGSSFCLRSRALLLLLSLSLEQTSASHANKIKYKVGVCPKERVKCTAEIPGMCKTDFNCQAYLKCCPFSCGKKCMDPYIEPCMLPLDKGICQEDLSRWYFDFEQYQCKPFIYGGCQGNANNFFSKDDCRDACLLIVKKGQCPLFPYEARMECPASCRNDMDCPEQEKCCDSRCGFICAKSWTVKAGFCPHKPMICNKIDTPKCLQDNDCPLEEKCCSRCGLKCFDPRN</sequence>
<dbReference type="InterPro" id="IPR002223">
    <property type="entry name" value="Kunitz_BPTI"/>
</dbReference>
<dbReference type="GO" id="GO:0005576">
    <property type="term" value="C:extracellular region"/>
    <property type="evidence" value="ECO:0007669"/>
    <property type="project" value="InterPro"/>
</dbReference>
<dbReference type="PROSITE" id="PS00280">
    <property type="entry name" value="BPTI_KUNITZ_1"/>
    <property type="match status" value="1"/>
</dbReference>
<evidence type="ECO:0008006" key="6">
    <source>
        <dbReference type="Google" id="ProtNLM"/>
    </source>
</evidence>
<dbReference type="PANTHER" id="PTHR47769:SF1">
    <property type="entry name" value="WAP FOUR-DISULFIDE CORE DOMAIN PROTEIN 8"/>
    <property type="match status" value="1"/>
</dbReference>
<dbReference type="Ensembl" id="ENSCCNT00000029845.1">
    <property type="protein sequence ID" value="ENSCCNP00000023360.1"/>
    <property type="gene ID" value="ENSCCNG00000022948.1"/>
</dbReference>
<dbReference type="SUPFAM" id="SSF57256">
    <property type="entry name" value="Elafin-like"/>
    <property type="match status" value="3"/>
</dbReference>
<dbReference type="InterPro" id="IPR036645">
    <property type="entry name" value="Elafin-like_sf"/>
</dbReference>
<evidence type="ECO:0000313" key="5">
    <source>
        <dbReference type="Ensembl" id="ENSCCNP00000023360.1"/>
    </source>
</evidence>
<name>A0A8C0X6R1_CASCN</name>
<dbReference type="PROSITE" id="PS51390">
    <property type="entry name" value="WAP"/>
    <property type="match status" value="3"/>
</dbReference>
<accession>A0A8C0X6R1</accession>
<dbReference type="InterPro" id="IPR036880">
    <property type="entry name" value="Kunitz_BPTI_sf"/>
</dbReference>
<dbReference type="AlphaFoldDB" id="A0A8C0X6R1"/>
<feature type="signal peptide" evidence="2">
    <location>
        <begin position="1"/>
        <end position="38"/>
    </location>
</feature>
<dbReference type="SMART" id="SM00131">
    <property type="entry name" value="KU"/>
    <property type="match status" value="1"/>
</dbReference>